<name>A0A0U1DGG1_9MYCO</name>
<keyword evidence="2" id="KW-1185">Reference proteome</keyword>
<dbReference type="EMBL" id="CTEC01000002">
    <property type="protein sequence ID" value="CQD15803.1"/>
    <property type="molecule type" value="Genomic_DNA"/>
</dbReference>
<dbReference type="STRING" id="761804.BN000_03312"/>
<protein>
    <submittedName>
        <fullName evidence="1">Uncharacterized protein</fullName>
    </submittedName>
</protein>
<dbReference type="AlphaFoldDB" id="A0A0U1DGG1"/>
<organism evidence="1 2">
    <name type="scientific">Mycobacterium europaeum</name>
    <dbReference type="NCBI Taxonomy" id="761804"/>
    <lineage>
        <taxon>Bacteria</taxon>
        <taxon>Bacillati</taxon>
        <taxon>Actinomycetota</taxon>
        <taxon>Actinomycetes</taxon>
        <taxon>Mycobacteriales</taxon>
        <taxon>Mycobacteriaceae</taxon>
        <taxon>Mycobacterium</taxon>
        <taxon>Mycobacterium simiae complex</taxon>
    </lineage>
</organism>
<proteinExistence type="predicted"/>
<dbReference type="InterPro" id="IPR019251">
    <property type="entry name" value="DUF2231_TM"/>
</dbReference>
<reference evidence="2" key="1">
    <citation type="submission" date="2015-03" db="EMBL/GenBank/DDBJ databases">
        <authorList>
            <person name="Urmite Genomes"/>
        </authorList>
    </citation>
    <scope>NUCLEOTIDE SEQUENCE [LARGE SCALE GENOMIC DNA]</scope>
    <source>
        <strain evidence="2">CSUR P1344</strain>
    </source>
</reference>
<evidence type="ECO:0000313" key="2">
    <source>
        <dbReference type="Proteomes" id="UP000199601"/>
    </source>
</evidence>
<gene>
    <name evidence="1" type="ORF">BN000_03312</name>
</gene>
<accession>A0A0U1DGG1</accession>
<dbReference type="Pfam" id="PF09990">
    <property type="entry name" value="DUF2231"/>
    <property type="match status" value="1"/>
</dbReference>
<dbReference type="OrthoDB" id="4948879at2"/>
<evidence type="ECO:0000313" key="1">
    <source>
        <dbReference type="EMBL" id="CQD15803.1"/>
    </source>
</evidence>
<sequence>MTVINGLPAHALLLHFVVVLVPLTAVLEIVCVFWPTARRGPLLWLAAMSAAATMVLTPITVNAGEWLYDLRAKPSAILQKHADLGATMTYFSAALLAAALVLVVMRLIENRTEKSHIVVRATIAILVLAVAISSMVQIYRVGDAGAQSVWGGEIAKLEQAHHPG</sequence>
<dbReference type="Proteomes" id="UP000199601">
    <property type="component" value="Unassembled WGS sequence"/>
</dbReference>
<dbReference type="RefSeq" id="WP_085239004.1">
    <property type="nucleotide sequence ID" value="NZ_CTEC01000002.1"/>
</dbReference>